<sequence length="126" mass="14741">MKSRSEFTAFCSSSSSFLDLHQIKRLRPGRWKLGMLKISIHHEDVQLPGSAPNKTLKTWTGSWDCLRWLFIMRMSSFLDLHQIKRLRPGRWKLGMLKIAIHHEDGKGEKHTRRSCVLLSELTIRIC</sequence>
<comment type="caution">
    <text evidence="1">The sequence shown here is derived from an EMBL/GenBank/DDBJ whole genome shotgun (WGS) entry which is preliminary data.</text>
</comment>
<dbReference type="AlphaFoldDB" id="A0AAV4M8A0"/>
<gene>
    <name evidence="1" type="ORF">CEXT_507351</name>
</gene>
<accession>A0AAV4M8A0</accession>
<evidence type="ECO:0000313" key="2">
    <source>
        <dbReference type="Proteomes" id="UP001054945"/>
    </source>
</evidence>
<protein>
    <submittedName>
        <fullName evidence="1">Uncharacterized protein</fullName>
    </submittedName>
</protein>
<dbReference type="EMBL" id="BPLR01019472">
    <property type="protein sequence ID" value="GIX68269.1"/>
    <property type="molecule type" value="Genomic_DNA"/>
</dbReference>
<reference evidence="1 2" key="1">
    <citation type="submission" date="2021-06" db="EMBL/GenBank/DDBJ databases">
        <title>Caerostris extrusa draft genome.</title>
        <authorList>
            <person name="Kono N."/>
            <person name="Arakawa K."/>
        </authorList>
    </citation>
    <scope>NUCLEOTIDE SEQUENCE [LARGE SCALE GENOMIC DNA]</scope>
</reference>
<name>A0AAV4M8A0_CAEEX</name>
<proteinExistence type="predicted"/>
<evidence type="ECO:0000313" key="1">
    <source>
        <dbReference type="EMBL" id="GIX68269.1"/>
    </source>
</evidence>
<organism evidence="1 2">
    <name type="scientific">Caerostris extrusa</name>
    <name type="common">Bark spider</name>
    <name type="synonym">Caerostris bankana</name>
    <dbReference type="NCBI Taxonomy" id="172846"/>
    <lineage>
        <taxon>Eukaryota</taxon>
        <taxon>Metazoa</taxon>
        <taxon>Ecdysozoa</taxon>
        <taxon>Arthropoda</taxon>
        <taxon>Chelicerata</taxon>
        <taxon>Arachnida</taxon>
        <taxon>Araneae</taxon>
        <taxon>Araneomorphae</taxon>
        <taxon>Entelegynae</taxon>
        <taxon>Araneoidea</taxon>
        <taxon>Araneidae</taxon>
        <taxon>Caerostris</taxon>
    </lineage>
</organism>
<keyword evidence="2" id="KW-1185">Reference proteome</keyword>
<dbReference type="Proteomes" id="UP001054945">
    <property type="component" value="Unassembled WGS sequence"/>
</dbReference>